<dbReference type="EMBL" id="SUTE01000002">
    <property type="protein sequence ID" value="MBE6504207.1"/>
    <property type="molecule type" value="Genomic_DNA"/>
</dbReference>
<reference evidence="2" key="1">
    <citation type="submission" date="2019-04" db="EMBL/GenBank/DDBJ databases">
        <title>Evolution of Biomass-Degrading Anaerobic Consortia Revealed by Metagenomics.</title>
        <authorList>
            <person name="Peng X."/>
        </authorList>
    </citation>
    <scope>NUCLEOTIDE SEQUENCE</scope>
    <source>
        <strain evidence="2">SIG12</strain>
    </source>
</reference>
<gene>
    <name evidence="2" type="ORF">E7Z73_00485</name>
</gene>
<evidence type="ECO:0000313" key="3">
    <source>
        <dbReference type="Proteomes" id="UP000762703"/>
    </source>
</evidence>
<dbReference type="Proteomes" id="UP000762703">
    <property type="component" value="Unassembled WGS sequence"/>
</dbReference>
<dbReference type="RefSeq" id="WP_303735845.1">
    <property type="nucleotide sequence ID" value="NZ_SUTE01000002.1"/>
</dbReference>
<dbReference type="AlphaFoldDB" id="A0A8T3V8Z2"/>
<feature type="transmembrane region" description="Helical" evidence="1">
    <location>
        <begin position="133"/>
        <end position="152"/>
    </location>
</feature>
<feature type="transmembrane region" description="Helical" evidence="1">
    <location>
        <begin position="104"/>
        <end position="121"/>
    </location>
</feature>
<feature type="transmembrane region" description="Helical" evidence="1">
    <location>
        <begin position="172"/>
        <end position="193"/>
    </location>
</feature>
<comment type="caution">
    <text evidence="2">The sequence shown here is derived from an EMBL/GenBank/DDBJ whole genome shotgun (WGS) entry which is preliminary data.</text>
</comment>
<dbReference type="InterPro" id="IPR049713">
    <property type="entry name" value="Pr6Pr-like"/>
</dbReference>
<feature type="transmembrane region" description="Helical" evidence="1">
    <location>
        <begin position="7"/>
        <end position="29"/>
    </location>
</feature>
<dbReference type="NCBIfam" id="NF038065">
    <property type="entry name" value="Pr6Pr"/>
    <property type="match status" value="1"/>
</dbReference>
<sequence>MEKYDVGLILNLILVILEIIGLILCLDALGCIDFTYYTIDSNIFLLVSSILYLFSRKNPSKIVQFFRYSSTLSVMITFLVVIFVLYPMLDFNFQYLFLAGPNPYMHVLCPLIALVSFLFFEKNEIENNLKNNFRSLYFTLIYAVILISLNILRIVNGPYPFLKVYEQSVLMSIIWIVAILGFALILSNILLMVKELDMILNVKN</sequence>
<evidence type="ECO:0000313" key="2">
    <source>
        <dbReference type="EMBL" id="MBE6504207.1"/>
    </source>
</evidence>
<organism evidence="2 3">
    <name type="scientific">Methanobrevibacter millerae</name>
    <dbReference type="NCBI Taxonomy" id="230361"/>
    <lineage>
        <taxon>Archaea</taxon>
        <taxon>Methanobacteriati</taxon>
        <taxon>Methanobacteriota</taxon>
        <taxon>Methanomada group</taxon>
        <taxon>Methanobacteria</taxon>
        <taxon>Methanobacteriales</taxon>
        <taxon>Methanobacteriaceae</taxon>
        <taxon>Methanobrevibacter</taxon>
    </lineage>
</organism>
<keyword evidence="1" id="KW-0472">Membrane</keyword>
<evidence type="ECO:0000256" key="1">
    <source>
        <dbReference type="SAM" id="Phobius"/>
    </source>
</evidence>
<accession>A0A8T3V8Z2</accession>
<proteinExistence type="predicted"/>
<feature type="transmembrane region" description="Helical" evidence="1">
    <location>
        <begin position="35"/>
        <end position="54"/>
    </location>
</feature>
<name>A0A8T3V8Z2_9EURY</name>
<keyword evidence="1" id="KW-0812">Transmembrane</keyword>
<protein>
    <submittedName>
        <fullName evidence="2">Uncharacterized protein</fullName>
    </submittedName>
</protein>
<feature type="transmembrane region" description="Helical" evidence="1">
    <location>
        <begin position="66"/>
        <end position="89"/>
    </location>
</feature>
<keyword evidence="1" id="KW-1133">Transmembrane helix</keyword>